<comment type="caution">
    <text evidence="2">The sequence shown here is derived from an EMBL/GenBank/DDBJ whole genome shotgun (WGS) entry which is preliminary data.</text>
</comment>
<evidence type="ECO:0000256" key="1">
    <source>
        <dbReference type="SAM" id="MobiDB-lite"/>
    </source>
</evidence>
<name>A0A5B7K002_PORTR</name>
<dbReference type="AlphaFoldDB" id="A0A5B7K002"/>
<keyword evidence="3" id="KW-1185">Reference proteome</keyword>
<evidence type="ECO:0000313" key="2">
    <source>
        <dbReference type="EMBL" id="MPC97904.1"/>
    </source>
</evidence>
<dbReference type="Proteomes" id="UP000324222">
    <property type="component" value="Unassembled WGS sequence"/>
</dbReference>
<accession>A0A5B7K002</accession>
<proteinExistence type="predicted"/>
<gene>
    <name evidence="2" type="ORF">E2C01_093247</name>
</gene>
<evidence type="ECO:0000313" key="3">
    <source>
        <dbReference type="Proteomes" id="UP000324222"/>
    </source>
</evidence>
<dbReference type="EMBL" id="VSRR010111959">
    <property type="protein sequence ID" value="MPC97904.1"/>
    <property type="molecule type" value="Genomic_DNA"/>
</dbReference>
<organism evidence="2 3">
    <name type="scientific">Portunus trituberculatus</name>
    <name type="common">Swimming crab</name>
    <name type="synonym">Neptunus trituberculatus</name>
    <dbReference type="NCBI Taxonomy" id="210409"/>
    <lineage>
        <taxon>Eukaryota</taxon>
        <taxon>Metazoa</taxon>
        <taxon>Ecdysozoa</taxon>
        <taxon>Arthropoda</taxon>
        <taxon>Crustacea</taxon>
        <taxon>Multicrustacea</taxon>
        <taxon>Malacostraca</taxon>
        <taxon>Eumalacostraca</taxon>
        <taxon>Eucarida</taxon>
        <taxon>Decapoda</taxon>
        <taxon>Pleocyemata</taxon>
        <taxon>Brachyura</taxon>
        <taxon>Eubrachyura</taxon>
        <taxon>Portunoidea</taxon>
        <taxon>Portunidae</taxon>
        <taxon>Portuninae</taxon>
        <taxon>Portunus</taxon>
    </lineage>
</organism>
<feature type="region of interest" description="Disordered" evidence="1">
    <location>
        <begin position="1"/>
        <end position="23"/>
    </location>
</feature>
<protein>
    <submittedName>
        <fullName evidence="2">Uncharacterized protein</fullName>
    </submittedName>
</protein>
<reference evidence="2 3" key="1">
    <citation type="submission" date="2019-05" db="EMBL/GenBank/DDBJ databases">
        <title>Another draft genome of Portunus trituberculatus and its Hox gene families provides insights of decapod evolution.</title>
        <authorList>
            <person name="Jeong J.-H."/>
            <person name="Song I."/>
            <person name="Kim S."/>
            <person name="Choi T."/>
            <person name="Kim D."/>
            <person name="Ryu S."/>
            <person name="Kim W."/>
        </authorList>
    </citation>
    <scope>NUCLEOTIDE SEQUENCE [LARGE SCALE GENOMIC DNA]</scope>
    <source>
        <tissue evidence="2">Muscle</tissue>
    </source>
</reference>
<sequence length="23" mass="2506">MGGLYHHGFTSNTNAPGKALRFE</sequence>